<dbReference type="GO" id="GO:0002949">
    <property type="term" value="P:tRNA threonylcarbamoyladenosine modification"/>
    <property type="evidence" value="ECO:0007669"/>
    <property type="project" value="InterPro"/>
</dbReference>
<dbReference type="GO" id="GO:0016740">
    <property type="term" value="F:transferase activity"/>
    <property type="evidence" value="ECO:0007669"/>
    <property type="project" value="UniProtKB-KW"/>
</dbReference>
<dbReference type="Pfam" id="PF00814">
    <property type="entry name" value="TsaD"/>
    <property type="match status" value="1"/>
</dbReference>
<organism evidence="2 3">
    <name type="scientific">Nocardioides zhouii</name>
    <dbReference type="NCBI Taxonomy" id="1168729"/>
    <lineage>
        <taxon>Bacteria</taxon>
        <taxon>Bacillati</taxon>
        <taxon>Actinomycetota</taxon>
        <taxon>Actinomycetes</taxon>
        <taxon>Propionibacteriales</taxon>
        <taxon>Nocardioidaceae</taxon>
        <taxon>Nocardioides</taxon>
    </lineage>
</organism>
<evidence type="ECO:0000313" key="2">
    <source>
        <dbReference type="EMBL" id="RYC12512.1"/>
    </source>
</evidence>
<dbReference type="InterPro" id="IPR022496">
    <property type="entry name" value="T6A_TsaB"/>
</dbReference>
<reference evidence="2 3" key="1">
    <citation type="submission" date="2019-01" db="EMBL/GenBank/DDBJ databases">
        <title>Novel species of Nocardioides.</title>
        <authorList>
            <person name="Liu Q."/>
            <person name="X Y.-H."/>
        </authorList>
    </citation>
    <scope>NUCLEOTIDE SEQUENCE [LARGE SCALE GENOMIC DNA]</scope>
    <source>
        <strain evidence="2 3">HLT2-9</strain>
    </source>
</reference>
<evidence type="ECO:0000313" key="3">
    <source>
        <dbReference type="Proteomes" id="UP000291101"/>
    </source>
</evidence>
<dbReference type="NCBIfam" id="TIGR03725">
    <property type="entry name" value="T6A_YeaZ"/>
    <property type="match status" value="1"/>
</dbReference>
<dbReference type="PANTHER" id="PTHR11735">
    <property type="entry name" value="TRNA N6-ADENOSINE THREONYLCARBAMOYLTRANSFERASE"/>
    <property type="match status" value="1"/>
</dbReference>
<dbReference type="InterPro" id="IPR000905">
    <property type="entry name" value="Gcp-like_dom"/>
</dbReference>
<dbReference type="Proteomes" id="UP000291101">
    <property type="component" value="Unassembled WGS sequence"/>
</dbReference>
<comment type="caution">
    <text evidence="2">The sequence shown here is derived from an EMBL/GenBank/DDBJ whole genome shotgun (WGS) entry which is preliminary data.</text>
</comment>
<dbReference type="GO" id="GO:0005829">
    <property type="term" value="C:cytosol"/>
    <property type="evidence" value="ECO:0007669"/>
    <property type="project" value="TreeGrafter"/>
</dbReference>
<accession>A0A4Q2T219</accession>
<gene>
    <name evidence="2" type="primary">tsaB</name>
    <name evidence="2" type="ORF">EUA94_07525</name>
</gene>
<dbReference type="InterPro" id="IPR043129">
    <property type="entry name" value="ATPase_NBD"/>
</dbReference>
<dbReference type="CDD" id="cd24032">
    <property type="entry name" value="ASKHA_NBD_TsaB"/>
    <property type="match status" value="1"/>
</dbReference>
<keyword evidence="3" id="KW-1185">Reference proteome</keyword>
<keyword evidence="2" id="KW-0808">Transferase</keyword>
<dbReference type="PANTHER" id="PTHR11735:SF11">
    <property type="entry name" value="TRNA THREONYLCARBAMOYLADENOSINE BIOSYNTHESIS PROTEIN TSAB"/>
    <property type="match status" value="1"/>
</dbReference>
<name>A0A4Q2T219_9ACTN</name>
<dbReference type="OrthoDB" id="9809995at2"/>
<sequence length="212" mass="22186">MLLALDTATPLVSVALHDGERVVVEHSSEQPMKHGEHLAPLIARAMEDAGIVRQDLTSIAVGVGPGPFTGLRVGIVTARTLGFVLEIPVYGVCSLDAVALEVVGTSTTPGSFLVATDARRKEVYLASYDADGRRLEGPVVTRPAEVATDAPVAGAGPVLYPEHFPHPIAPVRPSAGWLASGVIGELVELVDPEPLYLRRPDAVAGAPRKPVS</sequence>
<evidence type="ECO:0000259" key="1">
    <source>
        <dbReference type="Pfam" id="PF00814"/>
    </source>
</evidence>
<protein>
    <submittedName>
        <fullName evidence="2">tRNA (Adenosine(37)-N6)-threonylcarbamoyltransferase complex dimerization subunit type 1 TsaB</fullName>
    </submittedName>
</protein>
<dbReference type="Gene3D" id="3.30.420.40">
    <property type="match status" value="2"/>
</dbReference>
<dbReference type="SUPFAM" id="SSF53067">
    <property type="entry name" value="Actin-like ATPase domain"/>
    <property type="match status" value="2"/>
</dbReference>
<feature type="domain" description="Gcp-like" evidence="1">
    <location>
        <begin position="33"/>
        <end position="147"/>
    </location>
</feature>
<dbReference type="AlphaFoldDB" id="A0A4Q2T219"/>
<proteinExistence type="predicted"/>
<dbReference type="EMBL" id="SDWV01000006">
    <property type="protein sequence ID" value="RYC12512.1"/>
    <property type="molecule type" value="Genomic_DNA"/>
</dbReference>
<dbReference type="RefSeq" id="WP_129426265.1">
    <property type="nucleotide sequence ID" value="NZ_SDWV01000006.1"/>
</dbReference>